<keyword evidence="2" id="KW-0175">Coiled coil</keyword>
<gene>
    <name evidence="4" type="ORF">BSL78_12742</name>
</gene>
<keyword evidence="5" id="KW-1185">Reference proteome</keyword>
<dbReference type="SMART" id="SM00150">
    <property type="entry name" value="SPEC"/>
    <property type="match status" value="14"/>
</dbReference>
<evidence type="ECO:0000256" key="1">
    <source>
        <dbReference type="ARBA" id="ARBA00022737"/>
    </source>
</evidence>
<feature type="compositionally biased region" description="Polar residues" evidence="3">
    <location>
        <begin position="1365"/>
        <end position="1376"/>
    </location>
</feature>
<comment type="caution">
    <text evidence="4">The sequence shown here is derived from an EMBL/GenBank/DDBJ whole genome shotgun (WGS) entry which is preliminary data.</text>
</comment>
<dbReference type="InterPro" id="IPR018159">
    <property type="entry name" value="Spectrin/alpha-actinin"/>
</dbReference>
<name>A0A2G8KQU7_STIJA</name>
<dbReference type="STRING" id="307972.A0A2G8KQU7"/>
<protein>
    <submittedName>
        <fullName evidence="4">Putative nesprin-1</fullName>
    </submittedName>
</protein>
<dbReference type="Gene3D" id="1.20.58.60">
    <property type="match status" value="14"/>
</dbReference>
<evidence type="ECO:0000313" key="5">
    <source>
        <dbReference type="Proteomes" id="UP000230750"/>
    </source>
</evidence>
<dbReference type="Pfam" id="PF00435">
    <property type="entry name" value="Spectrin"/>
    <property type="match status" value="7"/>
</dbReference>
<dbReference type="InterPro" id="IPR002017">
    <property type="entry name" value="Spectrin_repeat"/>
</dbReference>
<organism evidence="4 5">
    <name type="scientific">Stichopus japonicus</name>
    <name type="common">Sea cucumber</name>
    <dbReference type="NCBI Taxonomy" id="307972"/>
    <lineage>
        <taxon>Eukaryota</taxon>
        <taxon>Metazoa</taxon>
        <taxon>Echinodermata</taxon>
        <taxon>Eleutherozoa</taxon>
        <taxon>Echinozoa</taxon>
        <taxon>Holothuroidea</taxon>
        <taxon>Aspidochirotacea</taxon>
        <taxon>Aspidochirotida</taxon>
        <taxon>Stichopodidae</taxon>
        <taxon>Apostichopus</taxon>
    </lineage>
</organism>
<reference evidence="4 5" key="1">
    <citation type="journal article" date="2017" name="PLoS Biol.">
        <title>The sea cucumber genome provides insights into morphological evolution and visceral regeneration.</title>
        <authorList>
            <person name="Zhang X."/>
            <person name="Sun L."/>
            <person name="Yuan J."/>
            <person name="Sun Y."/>
            <person name="Gao Y."/>
            <person name="Zhang L."/>
            <person name="Li S."/>
            <person name="Dai H."/>
            <person name="Hamel J.F."/>
            <person name="Liu C."/>
            <person name="Yu Y."/>
            <person name="Liu S."/>
            <person name="Lin W."/>
            <person name="Guo K."/>
            <person name="Jin S."/>
            <person name="Xu P."/>
            <person name="Storey K.B."/>
            <person name="Huan P."/>
            <person name="Zhang T."/>
            <person name="Zhou Y."/>
            <person name="Zhang J."/>
            <person name="Lin C."/>
            <person name="Li X."/>
            <person name="Xing L."/>
            <person name="Huo D."/>
            <person name="Sun M."/>
            <person name="Wang L."/>
            <person name="Mercier A."/>
            <person name="Li F."/>
            <person name="Yang H."/>
            <person name="Xiang J."/>
        </authorList>
    </citation>
    <scope>NUCLEOTIDE SEQUENCE [LARGE SCALE GENOMIC DNA]</scope>
    <source>
        <strain evidence="4">Shaxun</strain>
        <tissue evidence="4">Muscle</tissue>
    </source>
</reference>
<keyword evidence="1" id="KW-0677">Repeat</keyword>
<evidence type="ECO:0000313" key="4">
    <source>
        <dbReference type="EMBL" id="PIK50376.1"/>
    </source>
</evidence>
<proteinExistence type="predicted"/>
<feature type="region of interest" description="Disordered" evidence="3">
    <location>
        <begin position="1365"/>
        <end position="1391"/>
    </location>
</feature>
<dbReference type="PANTHER" id="PTHR11915">
    <property type="entry name" value="SPECTRIN/FILAMIN RELATED CYTOSKELETAL PROTEIN"/>
    <property type="match status" value="1"/>
</dbReference>
<evidence type="ECO:0000256" key="3">
    <source>
        <dbReference type="SAM" id="MobiDB-lite"/>
    </source>
</evidence>
<dbReference type="EMBL" id="MRZV01000421">
    <property type="protein sequence ID" value="PIK50376.1"/>
    <property type="molecule type" value="Genomic_DNA"/>
</dbReference>
<feature type="coiled-coil region" evidence="2">
    <location>
        <begin position="1469"/>
        <end position="1564"/>
    </location>
</feature>
<dbReference type="CDD" id="cd00176">
    <property type="entry name" value="SPEC"/>
    <property type="match status" value="6"/>
</dbReference>
<dbReference type="OrthoDB" id="10016565at2759"/>
<sequence length="1932" mass="224256">MAKFEEWLQSAERNLDKLTQNVGTDLDTLKKQVRNLRDFNQEVFTHKSDLGMISMTGQKFVKDSASHRNTLAGFRSSTLSAQFNRSFRESPDQRIVLNKVNELNTRYERLQTTGSVHQTTLNTLWMYETQKRLMNEAMGVEPEFLERQIERIKSFQTEVADHAVDIERVQTVGQDLVSTHQELRRDVEKTLNTITEKYNNLNMSYDVRITTLRTRMTQSHDVMQNLDNLSQWLQNMEQKSDAISSVSLPAKKEPLVEHCTQQKKFHTELQSLQPMIESAHTKVAPLLKEAEPETKRTIETKLESISQMYNKLHKSNEDKIKTLDDTVNQLDVLETTIIEADEFIIPLMLELHSPDLVHLEPQQAQKKIQETKRKLELYGPKMERLNQMLTQVKANPAIRDTSNVQIMFDNVTFNLRNLDDLVDQRHQQFDELLEVQERFDKVNKEASDTMADMERGFQRLPTTQRDQREVREQMNVVEPMKVDAQNFEQKVDEVTRVGQALEKVKQEMLEPLNTAPIKRSVTFGANQVIEIPSVRKPRRTYEQMEQSMYIPDESPIGEEISLTTNRYHDFSKNLNNRIDNLKLADDYMQLLNDGRNFVDWEDQADVRLDQTRPTSSEPDTLAQEISVFRDVVDDIDAHRNPISDRVLRLEQFLNENRPNLSSEQIRNIQDLISQLRDKYADLQKKSGLELQNAETNLTQLIADRKEMEMAKERSQALQQSILALDNWISQVENTLGSEQPQREESSPLNQKLDSLKNLQGDIVSHKEPVARTVQDVSHFLEQLGHRLAPNDRSNLQDTADRLQSRYDVVDRETNQRLSKVSYAADDLGKFDREGNTFDDWLGEAERQLVQSQRSVPTDLQQLDGELKKQQEFAENISDHKGDLKFINMTGTKFEENAKDYKTDLENFRSNVMPRDFNRSFRENPDQNMIRERCVNLNDRYGQLKTSNSQYVIRLTEILNRQTKHEHCAKTTDGWLTDARSQLDTLLIEPVSAEPAILQQQIDRLKSFHDDVVVHSDEVEEVKETGESLLQVQPDLRSSVSRTVEDTVQRYQSLSGDIDRRLSALQDALTRSQSVQDLLSNLLKWLDQAERDLHMLDKGTAIRVQKEPLLEHYQQFKIVKNDIDNHRPVLDKVNQSADQLIQTSEPKVAQLIQQRLDEVNRRFMDVDSSTNSCGESISDMTEKLGEFEKEVNSLEDWELPVLQSLESATFMRGELTETAGKLKDHQRQVESHVPQLKRIRVLGEELLSNPRASDTSYVVSVLQNVEANWESLEDDIVRRNKQLEEREMATKHYLASSKQTNQWIDSNERKVRQLQPVSKDLSTVQIQLQEVIPICDDVEAYEPSIKEHMETGNALDVILRSTQTPISTIPHRSSTSVGVGKRSGDRTRQRPTYDQMEQSFISDDYSSTKQEVNQLVDQYDEIRSKVLTRQELLALLVQYLDIDTQMDNRKDWLTTLDKQLSGRPMVRDDMPSLQRELEKIQTILRELNNHRGPILELLNSGDVFLKVNRDKLASDQRQDMERKIEEIRRLLEQEYDTADEMRRDLEERIRRLKEEMDEQSKLELQFLETSTALTDLLKWLRVTEEQVCSQQPLMDSSSDVGRQTEKHKMVNSDIQAHSEPVQQVIQDAQQLIKAKGHRLSDEDNSKLKDNIQHLRSRYDVLNRHSTERLSRLEFCQQDLTKDEDDLKEFEDWLRPAEEEMDRILRNIGTDVKTLSAQAKDHQNFKNDVVTHSADLKYLNKSVTQYLETSQTYRVFITDFRQLTMPKQFLRSFNENTDSGALKNRLSDDNARYERLKVSCIDHAHLLDDLVDKHRSYSTSVSTAEKWLQVAHNTLPSILREPVGAETATIKKQIEKLNNFRTEVADHHGDIDAVQQTAHDLSETQPTVRPEVQNESDDIVSRYQSLDAQLADRDRVLQKALADSQNVHANLDEL</sequence>
<accession>A0A2G8KQU7</accession>
<evidence type="ECO:0000256" key="2">
    <source>
        <dbReference type="SAM" id="Coils"/>
    </source>
</evidence>
<dbReference type="SUPFAM" id="SSF46966">
    <property type="entry name" value="Spectrin repeat"/>
    <property type="match status" value="14"/>
</dbReference>
<dbReference type="Proteomes" id="UP000230750">
    <property type="component" value="Unassembled WGS sequence"/>
</dbReference>
<feature type="coiled-coil region" evidence="2">
    <location>
        <begin position="665"/>
        <end position="710"/>
    </location>
</feature>